<proteinExistence type="predicted"/>
<evidence type="ECO:0000313" key="1">
    <source>
        <dbReference type="EMBL" id="CUH99351.1"/>
    </source>
</evidence>
<dbReference type="Proteomes" id="UP000051326">
    <property type="component" value="Unassembled WGS sequence"/>
</dbReference>
<name>A0A0P1H7Y8_9RHOB</name>
<dbReference type="Pfam" id="PF13481">
    <property type="entry name" value="AAA_25"/>
    <property type="match status" value="1"/>
</dbReference>
<evidence type="ECO:0008006" key="3">
    <source>
        <dbReference type="Google" id="ProtNLM"/>
    </source>
</evidence>
<dbReference type="EMBL" id="CYSR01000012">
    <property type="protein sequence ID" value="CUH99351.1"/>
    <property type="molecule type" value="Genomic_DNA"/>
</dbReference>
<evidence type="ECO:0000313" key="2">
    <source>
        <dbReference type="Proteomes" id="UP000051326"/>
    </source>
</evidence>
<organism evidence="1 2">
    <name type="scientific">Leisingera aquaemixtae</name>
    <dbReference type="NCBI Taxonomy" id="1396826"/>
    <lineage>
        <taxon>Bacteria</taxon>
        <taxon>Pseudomonadati</taxon>
        <taxon>Pseudomonadota</taxon>
        <taxon>Alphaproteobacteria</taxon>
        <taxon>Rhodobacterales</taxon>
        <taxon>Roseobacteraceae</taxon>
        <taxon>Leisingera</taxon>
    </lineage>
</organism>
<sequence length="363" mass="39137">MVAAANFSPKFVFERANDHVPSMKSNHVIRNLCQKSEVGIMVAPSNVGKTALAVALGSHVVQGKPVLSMPTCKGVVVHVCGEGGNAVKDRISVSLAGAEGASDYLVIKKRIDLGDAGEIMEFIRDLQAYLDETNEGLSLVIFDTFIHSIGDLQENSSVDMSTAIAGAQEIAEAFQAHALLVHHTGREEERGGRGSSAIRSNVDSEFTIKADPESNEVVLTTTKQRNLENGLRFSYALRKKLLGYDDEGYERSTVVAELLDGSERKATKPQAQQSTKQIAILSSMKAALACGEDRISTTALMPLVAYREWSSSADEKAQLAGFRGVLSALEKRGMIISEKRGKELIWSLPEALLPGKGSSPLMF</sequence>
<gene>
    <name evidence="1" type="ORF">PHA8399_01469</name>
</gene>
<protein>
    <recommendedName>
        <fullName evidence="3">Regulatory protein RepA</fullName>
    </recommendedName>
</protein>
<accession>A0A0P1H7Y8</accession>
<dbReference type="InterPro" id="IPR027417">
    <property type="entry name" value="P-loop_NTPase"/>
</dbReference>
<dbReference type="SUPFAM" id="SSF52540">
    <property type="entry name" value="P-loop containing nucleoside triphosphate hydrolases"/>
    <property type="match status" value="1"/>
</dbReference>
<dbReference type="Gene3D" id="3.40.50.300">
    <property type="entry name" value="P-loop containing nucleotide triphosphate hydrolases"/>
    <property type="match status" value="1"/>
</dbReference>
<dbReference type="STRING" id="1396826.PHA8399_01469"/>
<dbReference type="AlphaFoldDB" id="A0A0P1H7Y8"/>
<reference evidence="1 2" key="1">
    <citation type="submission" date="2015-09" db="EMBL/GenBank/DDBJ databases">
        <authorList>
            <consortium name="Swine Surveillance"/>
        </authorList>
    </citation>
    <scope>NUCLEOTIDE SEQUENCE [LARGE SCALE GENOMIC DNA]</scope>
    <source>
        <strain evidence="1 2">CECT 8399</strain>
    </source>
</reference>
<dbReference type="RefSeq" id="WP_058285516.1">
    <property type="nucleotide sequence ID" value="NZ_CYSR01000012.1"/>
</dbReference>